<dbReference type="Pfam" id="PF08241">
    <property type="entry name" value="Methyltransf_11"/>
    <property type="match status" value="1"/>
</dbReference>
<feature type="domain" description="Methyltransferase type 11" evidence="2">
    <location>
        <begin position="207"/>
        <end position="336"/>
    </location>
</feature>
<dbReference type="Proteomes" id="UP001054902">
    <property type="component" value="Unassembled WGS sequence"/>
</dbReference>
<sequence length="439" mass="48677">MIISCRLFCSLLLLIISDDVHVSSFTTQSQSNFHTSSRNNYLISKRTSSALFSSTPLSSSKPKAKPRTGIAQQLLDFALNSPLWKLVLVPQARKNIAKTAEANGIQWEKSKQWLLDQDGPWKSTKENDDGSYNQKFPYPAYYTKEFHTYTNGNLSWESAIEQELASRAIGARNFPSFGADGGDAFRSSFEQAIIRLGGHCPDGGIILDLGAGTGISTRRLGALFPHEDNKILGLDLSPYMIAVGQKLLDMAPLQKRVSGDAVSTGQDALDGKWVSDIMPDERIELRVGDAANTNLDDESVNVVNLSLVIHELPIDVTIQVCKEAYRILKPGGQLFISEMDFDSPAYAAQRENAMLFSLLRSTEPFLDDYADGMERVREFLIATFESVKITAATGRHYALVATKGVNNNDDKLGIFEDSRFKDGNYIVDDTHLKVWESKE</sequence>
<dbReference type="GO" id="GO:0008757">
    <property type="term" value="F:S-adenosylmethionine-dependent methyltransferase activity"/>
    <property type="evidence" value="ECO:0007669"/>
    <property type="project" value="InterPro"/>
</dbReference>
<dbReference type="PANTHER" id="PTHR42912">
    <property type="entry name" value="METHYLTRANSFERASE"/>
    <property type="match status" value="1"/>
</dbReference>
<comment type="caution">
    <text evidence="3">The sequence shown here is derived from an EMBL/GenBank/DDBJ whole genome shotgun (WGS) entry which is preliminary data.</text>
</comment>
<gene>
    <name evidence="3" type="ORF">CTEN210_11132</name>
</gene>
<evidence type="ECO:0000259" key="2">
    <source>
        <dbReference type="Pfam" id="PF08241"/>
    </source>
</evidence>
<dbReference type="Gene3D" id="3.40.50.150">
    <property type="entry name" value="Vaccinia Virus protein VP39"/>
    <property type="match status" value="1"/>
</dbReference>
<dbReference type="AlphaFoldDB" id="A0AAD3CYS9"/>
<accession>A0AAD3CYS9</accession>
<keyword evidence="1" id="KW-0732">Signal</keyword>
<dbReference type="SUPFAM" id="SSF53335">
    <property type="entry name" value="S-adenosyl-L-methionine-dependent methyltransferases"/>
    <property type="match status" value="1"/>
</dbReference>
<dbReference type="PANTHER" id="PTHR42912:SF80">
    <property type="entry name" value="METHYLTRANSFERASE DOMAIN-CONTAINING PROTEIN"/>
    <property type="match status" value="1"/>
</dbReference>
<protein>
    <recommendedName>
        <fullName evidence="2">Methyltransferase type 11 domain-containing protein</fullName>
    </recommendedName>
</protein>
<feature type="chain" id="PRO_5042261023" description="Methyltransferase type 11 domain-containing protein" evidence="1">
    <location>
        <begin position="25"/>
        <end position="439"/>
    </location>
</feature>
<dbReference type="InterPro" id="IPR029063">
    <property type="entry name" value="SAM-dependent_MTases_sf"/>
</dbReference>
<evidence type="ECO:0000256" key="1">
    <source>
        <dbReference type="SAM" id="SignalP"/>
    </source>
</evidence>
<dbReference type="InterPro" id="IPR013216">
    <property type="entry name" value="Methyltransf_11"/>
</dbReference>
<evidence type="ECO:0000313" key="3">
    <source>
        <dbReference type="EMBL" id="GFH54656.1"/>
    </source>
</evidence>
<proteinExistence type="predicted"/>
<keyword evidence="4" id="KW-1185">Reference proteome</keyword>
<dbReference type="CDD" id="cd02440">
    <property type="entry name" value="AdoMet_MTases"/>
    <property type="match status" value="1"/>
</dbReference>
<feature type="signal peptide" evidence="1">
    <location>
        <begin position="1"/>
        <end position="24"/>
    </location>
</feature>
<name>A0AAD3CYS9_9STRA</name>
<evidence type="ECO:0000313" key="4">
    <source>
        <dbReference type="Proteomes" id="UP001054902"/>
    </source>
</evidence>
<dbReference type="EMBL" id="BLLK01000047">
    <property type="protein sequence ID" value="GFH54656.1"/>
    <property type="molecule type" value="Genomic_DNA"/>
</dbReference>
<dbReference type="InterPro" id="IPR050508">
    <property type="entry name" value="Methyltransf_Superfamily"/>
</dbReference>
<organism evidence="3 4">
    <name type="scientific">Chaetoceros tenuissimus</name>
    <dbReference type="NCBI Taxonomy" id="426638"/>
    <lineage>
        <taxon>Eukaryota</taxon>
        <taxon>Sar</taxon>
        <taxon>Stramenopiles</taxon>
        <taxon>Ochrophyta</taxon>
        <taxon>Bacillariophyta</taxon>
        <taxon>Coscinodiscophyceae</taxon>
        <taxon>Chaetocerotophycidae</taxon>
        <taxon>Chaetocerotales</taxon>
        <taxon>Chaetocerotaceae</taxon>
        <taxon>Chaetoceros</taxon>
    </lineage>
</organism>
<reference evidence="3 4" key="1">
    <citation type="journal article" date="2021" name="Sci. Rep.">
        <title>The genome of the diatom Chaetoceros tenuissimus carries an ancient integrated fragment of an extant virus.</title>
        <authorList>
            <person name="Hongo Y."/>
            <person name="Kimura K."/>
            <person name="Takaki Y."/>
            <person name="Yoshida Y."/>
            <person name="Baba S."/>
            <person name="Kobayashi G."/>
            <person name="Nagasaki K."/>
            <person name="Hano T."/>
            <person name="Tomaru Y."/>
        </authorList>
    </citation>
    <scope>NUCLEOTIDE SEQUENCE [LARGE SCALE GENOMIC DNA]</scope>
    <source>
        <strain evidence="3 4">NIES-3715</strain>
    </source>
</reference>